<evidence type="ECO:0000313" key="4">
    <source>
        <dbReference type="Proteomes" id="UP000279859"/>
    </source>
</evidence>
<evidence type="ECO:0000259" key="1">
    <source>
        <dbReference type="Pfam" id="PF14742"/>
    </source>
</evidence>
<gene>
    <name evidence="3" type="ORF">EEJ31_10190</name>
</gene>
<dbReference type="Pfam" id="PF22422">
    <property type="entry name" value="MGH1-like_GH"/>
    <property type="match status" value="1"/>
</dbReference>
<reference evidence="3 4" key="1">
    <citation type="submission" date="2018-11" db="EMBL/GenBank/DDBJ databases">
        <title>Cryobacterium sp. nov., isolated from rhizosphere soil of lettuce.</title>
        <authorList>
            <person name="Wang Y."/>
        </authorList>
    </citation>
    <scope>NUCLEOTIDE SEQUENCE [LARGE SCALE GENOMIC DNA]</scope>
    <source>
        <strain evidence="3 4">NEAU-85</strain>
    </source>
</reference>
<name>A0A3M8L1M2_9MICO</name>
<dbReference type="InterPro" id="IPR012341">
    <property type="entry name" value="6hp_glycosidase-like_sf"/>
</dbReference>
<keyword evidence="4" id="KW-1185">Reference proteome</keyword>
<evidence type="ECO:0000259" key="2">
    <source>
        <dbReference type="Pfam" id="PF22422"/>
    </source>
</evidence>
<dbReference type="SUPFAM" id="SSF48208">
    <property type="entry name" value="Six-hairpin glycosidases"/>
    <property type="match status" value="1"/>
</dbReference>
<dbReference type="OrthoDB" id="9759959at2"/>
<accession>A0A3M8L1M2</accession>
<evidence type="ECO:0000313" key="3">
    <source>
        <dbReference type="EMBL" id="RNE59266.1"/>
    </source>
</evidence>
<proteinExistence type="predicted"/>
<dbReference type="InterPro" id="IPR008928">
    <property type="entry name" value="6-hairpin_glycosidase_sf"/>
</dbReference>
<protein>
    <submittedName>
        <fullName evidence="3">Amylo-alpha-1,6-glucosidase</fullName>
    </submittedName>
</protein>
<feature type="domain" description="Putative glycogen debranching enzyme N-terminal" evidence="1">
    <location>
        <begin position="22"/>
        <end position="198"/>
    </location>
</feature>
<feature type="domain" description="Mannosylglycerate hydrolase MGH1-like glycoside hydrolase" evidence="2">
    <location>
        <begin position="407"/>
        <end position="587"/>
    </location>
</feature>
<dbReference type="EMBL" id="RDSR01000017">
    <property type="protein sequence ID" value="RNE59266.1"/>
    <property type="molecule type" value="Genomic_DNA"/>
</dbReference>
<organism evidence="3 4">
    <name type="scientific">Cryobacterium tepidiphilum</name>
    <dbReference type="NCBI Taxonomy" id="2486026"/>
    <lineage>
        <taxon>Bacteria</taxon>
        <taxon>Bacillati</taxon>
        <taxon>Actinomycetota</taxon>
        <taxon>Actinomycetes</taxon>
        <taxon>Micrococcales</taxon>
        <taxon>Microbacteriaceae</taxon>
        <taxon>Cryobacterium</taxon>
    </lineage>
</organism>
<dbReference type="RefSeq" id="WP_123046201.1">
    <property type="nucleotide sequence ID" value="NZ_RDSR01000017.1"/>
</dbReference>
<comment type="caution">
    <text evidence="3">The sequence shown here is derived from an EMBL/GenBank/DDBJ whole genome shotgun (WGS) entry which is preliminary data.</text>
</comment>
<dbReference type="Proteomes" id="UP000279859">
    <property type="component" value="Unassembled WGS sequence"/>
</dbReference>
<sequence>MAAWNADTLARTAGVGAVTIVFGSSFCVSGANGDIDANRPHGYFFRDTRLVSEWDLSVNGLPVEPLSSMTPQPYRATFVGRAGHAPGRADSPLVVQRERRVGTGLREDITLRNFSRDALDCTIQLSFDADFADIFEVKEGRVQHKGEHTSIHQADRLVVESVRDGEARGFVVHAPDATFGPDRLSYQVTVPAHGSWMQTIQVVPTIDHVEVESSFPIDQPLKESEPARRFLAWHSHVPVASLEDDSIEDVIDRSQKDIGALRIFDPQHPDRAVVAAGAPWFMALFGRDSLLTSLMALPVDPSLALGTLQTLAGLQGDTVDRLTEEQPGRILHEVRLGSDAGLALGGGNVYYGTADATPLFVDLLGELSRWGLSPEALTDLLPHADRALDWARDYGDRDGDGFIEYQRMNDHGLINQGWKDSWDGINFADGTLAEPPIALCEIQGYLYRAYLSRALLAKQLENGDSAAKWTKKAAELKAEFNKRFWLPDRGYFAIALDKDKRPVDSCASNMGHCLWSGIVDDDKAASVAEHLMSPQMFTGWGVRTLASNMGAYNPASYHNGSVWPHDNALIAAGLMRYGFVEEARRIAFGLFEAADFFGDRLPELFCGFDRSEYTEPVTYPNSCSPQAWAAATPLYLIRTLLRFDPNVPTHEVWLAPALPEDFGDLQVDNLPLAGARLTIDVVNEKTSVSGLPENMTLHREPRPVHAEIVHLSR</sequence>
<dbReference type="Pfam" id="PF14742">
    <property type="entry name" value="GDE_N_bis"/>
    <property type="match status" value="1"/>
</dbReference>
<dbReference type="InterPro" id="IPR054491">
    <property type="entry name" value="MGH1-like_GH"/>
</dbReference>
<dbReference type="AlphaFoldDB" id="A0A3M8L1M2"/>
<dbReference type="Gene3D" id="1.50.10.10">
    <property type="match status" value="1"/>
</dbReference>
<dbReference type="GO" id="GO:0005975">
    <property type="term" value="P:carbohydrate metabolic process"/>
    <property type="evidence" value="ECO:0007669"/>
    <property type="project" value="InterPro"/>
</dbReference>
<dbReference type="InterPro" id="IPR032856">
    <property type="entry name" value="GDE_N_bis"/>
</dbReference>